<keyword evidence="3" id="KW-1185">Reference proteome</keyword>
<comment type="caution">
    <text evidence="2">The sequence shown here is derived from an EMBL/GenBank/DDBJ whole genome shotgun (WGS) entry which is preliminary data.</text>
</comment>
<reference evidence="3" key="1">
    <citation type="journal article" date="2019" name="Int. J. Syst. Evol. Microbiol.">
        <title>The Global Catalogue of Microorganisms (GCM) 10K type strain sequencing project: providing services to taxonomists for standard genome sequencing and annotation.</title>
        <authorList>
            <consortium name="The Broad Institute Genomics Platform"/>
            <consortium name="The Broad Institute Genome Sequencing Center for Infectious Disease"/>
            <person name="Wu L."/>
            <person name="Ma J."/>
        </authorList>
    </citation>
    <scope>NUCLEOTIDE SEQUENCE [LARGE SCALE GENOMIC DNA]</scope>
    <source>
        <strain evidence="3">LMG 29894</strain>
    </source>
</reference>
<evidence type="ECO:0000313" key="2">
    <source>
        <dbReference type="EMBL" id="MFC4159828.1"/>
    </source>
</evidence>
<dbReference type="EMBL" id="JBHSBU010000001">
    <property type="protein sequence ID" value="MFC4159828.1"/>
    <property type="molecule type" value="Genomic_DNA"/>
</dbReference>
<accession>A0ABV8MNS3</accession>
<proteinExistence type="predicted"/>
<dbReference type="RefSeq" id="WP_378164004.1">
    <property type="nucleotide sequence ID" value="NZ_JBHSBU010000001.1"/>
</dbReference>
<feature type="domain" description="Putative zinc-finger" evidence="1">
    <location>
        <begin position="5"/>
        <end position="39"/>
    </location>
</feature>
<gene>
    <name evidence="2" type="ORF">ACFOW7_10770</name>
</gene>
<name>A0ABV8MNS3_9NEIS</name>
<dbReference type="InterPro" id="IPR027383">
    <property type="entry name" value="Znf_put"/>
</dbReference>
<dbReference type="Pfam" id="PF13490">
    <property type="entry name" value="zf-HC2"/>
    <property type="match status" value="1"/>
</dbReference>
<sequence>MMLSCKQATRLLSAAMDRELTRTERWSLRWHVLKCAYCRRFGAQIGWLRQAARQRPDSGSADE</sequence>
<protein>
    <submittedName>
        <fullName evidence="2">Zf-HC2 domain-containing protein</fullName>
    </submittedName>
</protein>
<organism evidence="2 3">
    <name type="scientific">Chitinimonas lacunae</name>
    <dbReference type="NCBI Taxonomy" id="1963018"/>
    <lineage>
        <taxon>Bacteria</taxon>
        <taxon>Pseudomonadati</taxon>
        <taxon>Pseudomonadota</taxon>
        <taxon>Betaproteobacteria</taxon>
        <taxon>Neisseriales</taxon>
        <taxon>Chitinibacteraceae</taxon>
        <taxon>Chitinimonas</taxon>
    </lineage>
</organism>
<dbReference type="Proteomes" id="UP001595791">
    <property type="component" value="Unassembled WGS sequence"/>
</dbReference>
<evidence type="ECO:0000313" key="3">
    <source>
        <dbReference type="Proteomes" id="UP001595791"/>
    </source>
</evidence>
<evidence type="ECO:0000259" key="1">
    <source>
        <dbReference type="Pfam" id="PF13490"/>
    </source>
</evidence>